<comment type="caution">
    <text evidence="1">The sequence shown here is derived from an EMBL/GenBank/DDBJ whole genome shotgun (WGS) entry which is preliminary data.</text>
</comment>
<proteinExistence type="predicted"/>
<protein>
    <submittedName>
        <fullName evidence="1">Uncharacterized protein</fullName>
    </submittedName>
</protein>
<reference evidence="1" key="2">
    <citation type="journal article" date="2022" name="New Phytol.">
        <title>Evolutionary transition to the ectomycorrhizal habit in the genomes of a hyperdiverse lineage of mushroom-forming fungi.</title>
        <authorList>
            <person name="Looney B."/>
            <person name="Miyauchi S."/>
            <person name="Morin E."/>
            <person name="Drula E."/>
            <person name="Courty P.E."/>
            <person name="Kohler A."/>
            <person name="Kuo A."/>
            <person name="LaButti K."/>
            <person name="Pangilinan J."/>
            <person name="Lipzen A."/>
            <person name="Riley R."/>
            <person name="Andreopoulos W."/>
            <person name="He G."/>
            <person name="Johnson J."/>
            <person name="Nolan M."/>
            <person name="Tritt A."/>
            <person name="Barry K.W."/>
            <person name="Grigoriev I.V."/>
            <person name="Nagy L.G."/>
            <person name="Hibbett D."/>
            <person name="Henrissat B."/>
            <person name="Matheny P.B."/>
            <person name="Labbe J."/>
            <person name="Martin F.M."/>
        </authorList>
    </citation>
    <scope>NUCLEOTIDE SEQUENCE</scope>
    <source>
        <strain evidence="1">EC-137</strain>
    </source>
</reference>
<evidence type="ECO:0000313" key="2">
    <source>
        <dbReference type="Proteomes" id="UP000814128"/>
    </source>
</evidence>
<dbReference type="EMBL" id="MU273467">
    <property type="protein sequence ID" value="KAI0036930.1"/>
    <property type="molecule type" value="Genomic_DNA"/>
</dbReference>
<accession>A0ACB8QZH5</accession>
<gene>
    <name evidence="1" type="ORF">K488DRAFT_67314</name>
</gene>
<name>A0ACB8QZH5_9AGAM</name>
<dbReference type="Proteomes" id="UP000814128">
    <property type="component" value="Unassembled WGS sequence"/>
</dbReference>
<reference evidence="1" key="1">
    <citation type="submission" date="2021-02" db="EMBL/GenBank/DDBJ databases">
        <authorList>
            <consortium name="DOE Joint Genome Institute"/>
            <person name="Ahrendt S."/>
            <person name="Looney B.P."/>
            <person name="Miyauchi S."/>
            <person name="Morin E."/>
            <person name="Drula E."/>
            <person name="Courty P.E."/>
            <person name="Chicoki N."/>
            <person name="Fauchery L."/>
            <person name="Kohler A."/>
            <person name="Kuo A."/>
            <person name="Labutti K."/>
            <person name="Pangilinan J."/>
            <person name="Lipzen A."/>
            <person name="Riley R."/>
            <person name="Andreopoulos W."/>
            <person name="He G."/>
            <person name="Johnson J."/>
            <person name="Barry K.W."/>
            <person name="Grigoriev I.V."/>
            <person name="Nagy L."/>
            <person name="Hibbett D."/>
            <person name="Henrissat B."/>
            <person name="Matheny P.B."/>
            <person name="Labbe J."/>
            <person name="Martin F."/>
        </authorList>
    </citation>
    <scope>NUCLEOTIDE SEQUENCE</scope>
    <source>
        <strain evidence="1">EC-137</strain>
    </source>
</reference>
<keyword evidence="2" id="KW-1185">Reference proteome</keyword>
<organism evidence="1 2">
    <name type="scientific">Vararia minispora EC-137</name>
    <dbReference type="NCBI Taxonomy" id="1314806"/>
    <lineage>
        <taxon>Eukaryota</taxon>
        <taxon>Fungi</taxon>
        <taxon>Dikarya</taxon>
        <taxon>Basidiomycota</taxon>
        <taxon>Agaricomycotina</taxon>
        <taxon>Agaricomycetes</taxon>
        <taxon>Russulales</taxon>
        <taxon>Lachnocladiaceae</taxon>
        <taxon>Vararia</taxon>
    </lineage>
</organism>
<sequence length="159" mass="18031">MAYLMPVQALLSCWGQHEDKQQAIFVYLAHRDIVNRMINHKTIVHQRERAVSAPDVEILHEDWAEAGYYGRRRAMQAIADLCGGRKETRQTHAAIERQSNYTARTLLVPNAARKRHTPRAEEAGGKAHVYASDASWSSNQPKNAWTQTPCGWKARPTKG</sequence>
<evidence type="ECO:0000313" key="1">
    <source>
        <dbReference type="EMBL" id="KAI0036930.1"/>
    </source>
</evidence>